<comment type="similarity">
    <text evidence="1">Belongs to the NusB family.</text>
</comment>
<dbReference type="STRING" id="760142.Hipma_1442"/>
<accession>F2LY75</accession>
<evidence type="ECO:0000256" key="1">
    <source>
        <dbReference type="ARBA" id="ARBA00005952"/>
    </source>
</evidence>
<dbReference type="PANTHER" id="PTHR11078">
    <property type="entry name" value="N UTILIZATION SUBSTANCE PROTEIN B-RELATED"/>
    <property type="match status" value="1"/>
</dbReference>
<dbReference type="GO" id="GO:0005829">
    <property type="term" value="C:cytosol"/>
    <property type="evidence" value="ECO:0007669"/>
    <property type="project" value="TreeGrafter"/>
</dbReference>
<reference evidence="7 8" key="1">
    <citation type="journal article" date="2011" name="Stand. Genomic Sci.">
        <title>Complete genome sequence of the thermophilic sulfur-reducer Hippea maritima type strain (MH(2)).</title>
        <authorList>
            <person name="Huntemann M."/>
            <person name="Lu M."/>
            <person name="Nolan M."/>
            <person name="Lapidus A."/>
            <person name="Lucas S."/>
            <person name="Hammon N."/>
            <person name="Deshpande S."/>
            <person name="Cheng J.F."/>
            <person name="Tapia R."/>
            <person name="Han C."/>
            <person name="Goodwin L."/>
            <person name="Pitluck S."/>
            <person name="Liolios K."/>
            <person name="Pagani I."/>
            <person name="Ivanova N."/>
            <person name="Ovchinikova G."/>
            <person name="Pati A."/>
            <person name="Chen A."/>
            <person name="Palaniappan K."/>
            <person name="Land M."/>
            <person name="Hauser L."/>
            <person name="Jeffries C.D."/>
            <person name="Detter J.C."/>
            <person name="Brambilla E.M."/>
            <person name="Rohde M."/>
            <person name="Spring S."/>
            <person name="Goker M."/>
            <person name="Woyke T."/>
            <person name="Bristow J."/>
            <person name="Eisen J.A."/>
            <person name="Markowitz V."/>
            <person name="Hugenholtz P."/>
            <person name="Kyrpides N.C."/>
            <person name="Klenk H.P."/>
            <person name="Mavromatis K."/>
        </authorList>
    </citation>
    <scope>NUCLEOTIDE SEQUENCE [LARGE SCALE GENOMIC DNA]</scope>
    <source>
        <strain evidence="8">ATCC 700847 / DSM 10411 / MH2</strain>
    </source>
</reference>
<dbReference type="PANTHER" id="PTHR11078:SF3">
    <property type="entry name" value="ANTITERMINATION NUSB DOMAIN-CONTAINING PROTEIN"/>
    <property type="match status" value="1"/>
</dbReference>
<keyword evidence="3" id="KW-0694">RNA-binding</keyword>
<evidence type="ECO:0000313" key="8">
    <source>
        <dbReference type="Proteomes" id="UP000008139"/>
    </source>
</evidence>
<reference evidence="8" key="2">
    <citation type="submission" date="2011-03" db="EMBL/GenBank/DDBJ databases">
        <title>The complete genome of Hippea maritima DSM 10411.</title>
        <authorList>
            <consortium name="US DOE Joint Genome Institute (JGI-PGF)"/>
            <person name="Lucas S."/>
            <person name="Copeland A."/>
            <person name="Lapidus A."/>
            <person name="Bruce D."/>
            <person name="Goodwin L."/>
            <person name="Pitluck S."/>
            <person name="Peters L."/>
            <person name="Kyrpides N."/>
            <person name="Mavromatis K."/>
            <person name="Pagani I."/>
            <person name="Ivanova N."/>
            <person name="Mikhailova N."/>
            <person name="Lu M."/>
            <person name="Detter J.C."/>
            <person name="Tapia R."/>
            <person name="Han C."/>
            <person name="Land M."/>
            <person name="Hauser L."/>
            <person name="Markowitz V."/>
            <person name="Cheng J.-F."/>
            <person name="Hugenholtz P."/>
            <person name="Woyke T."/>
            <person name="Wu D."/>
            <person name="Spring S."/>
            <person name="Schroeder M."/>
            <person name="Brambilla E."/>
            <person name="Klenk H.-P."/>
            <person name="Eisen J.A."/>
        </authorList>
    </citation>
    <scope>NUCLEOTIDE SEQUENCE [LARGE SCALE GENOMIC DNA]</scope>
    <source>
        <strain evidence="8">ATCC 700847 / DSM 10411 / MH2</strain>
    </source>
</reference>
<dbReference type="AlphaFoldDB" id="F2LY75"/>
<dbReference type="KEGG" id="hmr:Hipma_1442"/>
<keyword evidence="4" id="KW-0805">Transcription regulation</keyword>
<dbReference type="GO" id="GO:0006353">
    <property type="term" value="P:DNA-templated transcription termination"/>
    <property type="evidence" value="ECO:0007669"/>
    <property type="project" value="InterPro"/>
</dbReference>
<dbReference type="InParanoid" id="F2LY75"/>
<dbReference type="InterPro" id="IPR035926">
    <property type="entry name" value="NusB-like_sf"/>
</dbReference>
<dbReference type="eggNOG" id="COG0781">
    <property type="taxonomic scope" value="Bacteria"/>
</dbReference>
<dbReference type="InterPro" id="IPR006027">
    <property type="entry name" value="NusB_RsmB_TIM44"/>
</dbReference>
<dbReference type="GO" id="GO:0031564">
    <property type="term" value="P:transcription antitermination"/>
    <property type="evidence" value="ECO:0007669"/>
    <property type="project" value="UniProtKB-KW"/>
</dbReference>
<dbReference type="SUPFAM" id="SSF48013">
    <property type="entry name" value="NusB-like"/>
    <property type="match status" value="1"/>
</dbReference>
<dbReference type="Gene3D" id="1.10.940.10">
    <property type="entry name" value="NusB-like"/>
    <property type="match status" value="1"/>
</dbReference>
<evidence type="ECO:0000256" key="4">
    <source>
        <dbReference type="ARBA" id="ARBA00023015"/>
    </source>
</evidence>
<dbReference type="GO" id="GO:0003723">
    <property type="term" value="F:RNA binding"/>
    <property type="evidence" value="ECO:0007669"/>
    <property type="project" value="UniProtKB-KW"/>
</dbReference>
<evidence type="ECO:0000313" key="7">
    <source>
        <dbReference type="EMBL" id="AEA34398.1"/>
    </source>
</evidence>
<dbReference type="HOGENOM" id="CLU_087843_3_3_7"/>
<gene>
    <name evidence="7" type="ordered locus">Hipma_1442</name>
</gene>
<keyword evidence="8" id="KW-1185">Reference proteome</keyword>
<dbReference type="InterPro" id="IPR011605">
    <property type="entry name" value="NusB_fam"/>
</dbReference>
<evidence type="ECO:0000256" key="2">
    <source>
        <dbReference type="ARBA" id="ARBA00022814"/>
    </source>
</evidence>
<protein>
    <submittedName>
        <fullName evidence="7">NusB antitermination factor</fullName>
    </submittedName>
</protein>
<evidence type="ECO:0000256" key="5">
    <source>
        <dbReference type="ARBA" id="ARBA00023163"/>
    </source>
</evidence>
<dbReference type="EMBL" id="CP002606">
    <property type="protein sequence ID" value="AEA34398.1"/>
    <property type="molecule type" value="Genomic_DNA"/>
</dbReference>
<name>F2LY75_HIPMA</name>
<sequence>MSRRKARTVAVQYIYSKEFGNEDSPYAFMDFVGHPKKEDDKAFAKKLIDGTIQNLDIINNLIKKYASAGDDIMSLIDKSILRVGIYELLFLREAHPVVVINEYVNIAKELSKESSKSLVNAILDKVYKGDLNE</sequence>
<proteinExistence type="inferred from homology"/>
<evidence type="ECO:0000259" key="6">
    <source>
        <dbReference type="Pfam" id="PF01029"/>
    </source>
</evidence>
<dbReference type="NCBIfam" id="TIGR01951">
    <property type="entry name" value="nusB"/>
    <property type="match status" value="1"/>
</dbReference>
<keyword evidence="2" id="KW-0889">Transcription antitermination</keyword>
<organism evidence="7 8">
    <name type="scientific">Hippea maritima (strain ATCC 700847 / DSM 10411 / MH2)</name>
    <dbReference type="NCBI Taxonomy" id="760142"/>
    <lineage>
        <taxon>Bacteria</taxon>
        <taxon>Pseudomonadati</taxon>
        <taxon>Campylobacterota</taxon>
        <taxon>Desulfurellia</taxon>
        <taxon>Desulfurellales</taxon>
        <taxon>Hippeaceae</taxon>
        <taxon>Hippea</taxon>
    </lineage>
</organism>
<dbReference type="FunCoup" id="F2LY75">
    <property type="interactions" value="315"/>
</dbReference>
<feature type="domain" description="NusB/RsmB/TIM44" evidence="6">
    <location>
        <begin position="4"/>
        <end position="128"/>
    </location>
</feature>
<dbReference type="RefSeq" id="WP_013682428.1">
    <property type="nucleotide sequence ID" value="NC_015318.1"/>
</dbReference>
<dbReference type="OrthoDB" id="9797817at2"/>
<dbReference type="Pfam" id="PF01029">
    <property type="entry name" value="NusB"/>
    <property type="match status" value="1"/>
</dbReference>
<keyword evidence="5" id="KW-0804">Transcription</keyword>
<dbReference type="Proteomes" id="UP000008139">
    <property type="component" value="Chromosome"/>
</dbReference>
<evidence type="ECO:0000256" key="3">
    <source>
        <dbReference type="ARBA" id="ARBA00022884"/>
    </source>
</evidence>